<evidence type="ECO:0000313" key="15">
    <source>
        <dbReference type="Proteomes" id="UP000177905"/>
    </source>
</evidence>
<keyword evidence="6" id="KW-0808">Transferase</keyword>
<dbReference type="Pfam" id="PF02879">
    <property type="entry name" value="PGM_PMM_II"/>
    <property type="match status" value="1"/>
</dbReference>
<accession>A0A1F4S6A1</accession>
<dbReference type="CDD" id="cd04181">
    <property type="entry name" value="NTP_transferase"/>
    <property type="match status" value="1"/>
</dbReference>
<keyword evidence="5" id="KW-0597">Phosphoprotein</keyword>
<organism evidence="14 15">
    <name type="scientific">candidate division WOR-1 bacterium RIFOXYB2_FULL_36_35</name>
    <dbReference type="NCBI Taxonomy" id="1802578"/>
    <lineage>
        <taxon>Bacteria</taxon>
        <taxon>Bacillati</taxon>
        <taxon>Saganbacteria</taxon>
    </lineage>
</organism>
<dbReference type="GO" id="GO:0005975">
    <property type="term" value="P:carbohydrate metabolic process"/>
    <property type="evidence" value="ECO:0007669"/>
    <property type="project" value="InterPro"/>
</dbReference>
<dbReference type="Proteomes" id="UP000177905">
    <property type="component" value="Unassembled WGS sequence"/>
</dbReference>
<keyword evidence="4" id="KW-0396">Initiation factor</keyword>
<evidence type="ECO:0008006" key="16">
    <source>
        <dbReference type="Google" id="ProtNLM"/>
    </source>
</evidence>
<dbReference type="InterPro" id="IPR005844">
    <property type="entry name" value="A-D-PHexomutase_a/b/a-I"/>
</dbReference>
<dbReference type="InterPro" id="IPR005846">
    <property type="entry name" value="A-D-PHexomutase_a/b/a-III"/>
</dbReference>
<dbReference type="InterPro" id="IPR005835">
    <property type="entry name" value="NTP_transferase_dom"/>
</dbReference>
<evidence type="ECO:0000256" key="5">
    <source>
        <dbReference type="ARBA" id="ARBA00022553"/>
    </source>
</evidence>
<dbReference type="InterPro" id="IPR050486">
    <property type="entry name" value="Mannose-1P_guanyltransferase"/>
</dbReference>
<feature type="domain" description="EIF2B subunit epsilon/gamma LbH" evidence="13">
    <location>
        <begin position="241"/>
        <end position="336"/>
    </location>
</feature>
<dbReference type="Gene3D" id="3.90.550.10">
    <property type="entry name" value="Spore Coat Polysaccharide Biosynthesis Protein SpsA, Chain A"/>
    <property type="match status" value="1"/>
</dbReference>
<dbReference type="SUPFAM" id="SSF51161">
    <property type="entry name" value="Trimeric LpxA-like enzymes"/>
    <property type="match status" value="1"/>
</dbReference>
<evidence type="ECO:0000259" key="10">
    <source>
        <dbReference type="Pfam" id="PF02878"/>
    </source>
</evidence>
<evidence type="ECO:0000256" key="7">
    <source>
        <dbReference type="ARBA" id="ARBA00022737"/>
    </source>
</evidence>
<dbReference type="Gene3D" id="2.160.10.10">
    <property type="entry name" value="Hexapeptide repeat proteins"/>
    <property type="match status" value="1"/>
</dbReference>
<feature type="domain" description="Alpha-D-phosphohexomutase alpha/beta/alpha" evidence="12">
    <location>
        <begin position="625"/>
        <end position="731"/>
    </location>
</feature>
<dbReference type="Gene3D" id="3.40.120.10">
    <property type="entry name" value="Alpha-D-Glucose-1,6-Bisphosphate, subunit A, domain 3"/>
    <property type="match status" value="3"/>
</dbReference>
<proteinExistence type="inferred from homology"/>
<dbReference type="GO" id="GO:0016740">
    <property type="term" value="F:transferase activity"/>
    <property type="evidence" value="ECO:0007669"/>
    <property type="project" value="UniProtKB-KW"/>
</dbReference>
<dbReference type="InterPro" id="IPR036900">
    <property type="entry name" value="A-D-PHexomutase_C_sf"/>
</dbReference>
<evidence type="ECO:0000313" key="14">
    <source>
        <dbReference type="EMBL" id="OGC15954.1"/>
    </source>
</evidence>
<gene>
    <name evidence="14" type="ORF">A2290_06865</name>
</gene>
<dbReference type="InterPro" id="IPR056764">
    <property type="entry name" value="LbH_EIF2B3/5"/>
</dbReference>
<feature type="domain" description="Alpha-D-phosphohexomutase alpha/beta/alpha" evidence="10">
    <location>
        <begin position="369"/>
        <end position="500"/>
    </location>
</feature>
<dbReference type="Pfam" id="PF02878">
    <property type="entry name" value="PGM_PMM_I"/>
    <property type="match status" value="1"/>
</dbReference>
<evidence type="ECO:0000256" key="6">
    <source>
        <dbReference type="ARBA" id="ARBA00022679"/>
    </source>
</evidence>
<dbReference type="InterPro" id="IPR018357">
    <property type="entry name" value="Hexapep_transf_CS"/>
</dbReference>
<name>A0A1F4S6A1_UNCSA</name>
<dbReference type="EMBL" id="MEUA01000016">
    <property type="protein sequence ID" value="OGC15954.1"/>
    <property type="molecule type" value="Genomic_DNA"/>
</dbReference>
<dbReference type="Gene3D" id="3.30.310.50">
    <property type="entry name" value="Alpha-D-phosphohexomutase, C-terminal domain"/>
    <property type="match status" value="1"/>
</dbReference>
<dbReference type="PANTHER" id="PTHR22572">
    <property type="entry name" value="SUGAR-1-PHOSPHATE GUANYL TRANSFERASE"/>
    <property type="match status" value="1"/>
</dbReference>
<dbReference type="SUPFAM" id="SSF55957">
    <property type="entry name" value="Phosphoglucomutase, C-terminal domain"/>
    <property type="match status" value="1"/>
</dbReference>
<dbReference type="SUPFAM" id="SSF53448">
    <property type="entry name" value="Nucleotide-diphospho-sugar transferases"/>
    <property type="match status" value="1"/>
</dbReference>
<dbReference type="Pfam" id="PF02880">
    <property type="entry name" value="PGM_PMM_III"/>
    <property type="match status" value="1"/>
</dbReference>
<keyword evidence="8" id="KW-0648">Protein biosynthesis</keyword>
<evidence type="ECO:0000259" key="12">
    <source>
        <dbReference type="Pfam" id="PF02880"/>
    </source>
</evidence>
<sequence length="821" mass="91071">MKAIILAGGLGTRLHPLTINTPKPMVPIANRPLMEYVVELLAKHGIRDITALLFHQPHIIKKYFGDGKYFGVKMSYIEAQEDYGTAGAVKLAAGKFKEPFLVISADLITDFDLAYAIKYHKEKKSSATILLTRSENPLQYGIVITSRDGRIKRFLEKPSWSEVFSDTINTGVYILDPKVLDQIPDKKSFDFSHDLFPILMEQKKKLYGLVMEGFWKDIGSLDEYVKVPSDIFRDTGPVVDNTASVSQSARIEGFAVIGKDVVISDNVVIINSVIGSNSVVGQGSIIRDSILWDDVEIGTQVKIDKATIGSRCKVDDGVIVDEGDILSDDIKIGKYAVIKPRVKIWPGKIIEENSIVSRTMVLRGRYPKTIFGPFGVTGTVNVDLTPEFVTNLGVAYGNFLGKGTHITASRDAHKASRMIYRALISGILSAGVNIFNLENVPIPVTRYDLKSSKSFGGLHVRKSPFDQEVIDIKFFDEDGMNLSSTKEKKIERLFFGEEFKKISTSDVGELSFPFHRVAEQYHEGVLSKLELGSLKKKKCRVVIDYAHGAASEIFPHILGELGCEVITLNAHVDEINITKTKEVFDRSLKTLSQIVKSVDASAGIMFDAGAEKLFICDEKGNVFSGDDALAMIIYLVLSIYPKSTIAVPVNTSLAILKIAEEFGGKVLKTKVSFRDMMEVASLGKAGFVGERVGGFIFPEFQPSFDAMFATCKILELLSKMDISLSKIASKIPKSNILRMDIVCQSELKGRVIRTLTETIKEKEIELVDGLKVYFKDKSEWILILPHPSNPTIEIYAEAKSSNLAQRLIDDYSKKIKKIITL</sequence>
<keyword evidence="7" id="KW-0677">Repeat</keyword>
<dbReference type="Pfam" id="PF25084">
    <property type="entry name" value="LbH_EIF2B"/>
    <property type="match status" value="1"/>
</dbReference>
<dbReference type="AlphaFoldDB" id="A0A1F4S6A1"/>
<dbReference type="SUPFAM" id="SSF53738">
    <property type="entry name" value="Phosphoglucomutase, first 3 domains"/>
    <property type="match status" value="2"/>
</dbReference>
<dbReference type="InterPro" id="IPR011004">
    <property type="entry name" value="Trimer_LpxA-like_sf"/>
</dbReference>
<dbReference type="GO" id="GO:0016868">
    <property type="term" value="F:intramolecular phosphotransferase activity"/>
    <property type="evidence" value="ECO:0007669"/>
    <property type="project" value="InterPro"/>
</dbReference>
<evidence type="ECO:0000256" key="8">
    <source>
        <dbReference type="ARBA" id="ARBA00022917"/>
    </source>
</evidence>
<evidence type="ECO:0000256" key="3">
    <source>
        <dbReference type="ARBA" id="ARBA00022490"/>
    </source>
</evidence>
<evidence type="ECO:0000259" key="13">
    <source>
        <dbReference type="Pfam" id="PF25084"/>
    </source>
</evidence>
<dbReference type="Pfam" id="PF00483">
    <property type="entry name" value="NTP_transferase"/>
    <property type="match status" value="1"/>
</dbReference>
<reference evidence="14 15" key="1">
    <citation type="journal article" date="2016" name="Nat. Commun.">
        <title>Thousands of microbial genomes shed light on interconnected biogeochemical processes in an aquifer system.</title>
        <authorList>
            <person name="Anantharaman K."/>
            <person name="Brown C.T."/>
            <person name="Hug L.A."/>
            <person name="Sharon I."/>
            <person name="Castelle C.J."/>
            <person name="Probst A.J."/>
            <person name="Thomas B.C."/>
            <person name="Singh A."/>
            <person name="Wilkins M.J."/>
            <person name="Karaoz U."/>
            <person name="Brodie E.L."/>
            <person name="Williams K.H."/>
            <person name="Hubbard S.S."/>
            <person name="Banfield J.F."/>
        </authorList>
    </citation>
    <scope>NUCLEOTIDE SEQUENCE [LARGE SCALE GENOMIC DNA]</scope>
</reference>
<dbReference type="InterPro" id="IPR005845">
    <property type="entry name" value="A-D-PHexomutase_a/b/a-II"/>
</dbReference>
<comment type="caution">
    <text evidence="14">The sequence shown here is derived from an EMBL/GenBank/DDBJ whole genome shotgun (WGS) entry which is preliminary data.</text>
</comment>
<evidence type="ECO:0000256" key="4">
    <source>
        <dbReference type="ARBA" id="ARBA00022540"/>
    </source>
</evidence>
<evidence type="ECO:0000256" key="1">
    <source>
        <dbReference type="ARBA" id="ARBA00004514"/>
    </source>
</evidence>
<comment type="similarity">
    <text evidence="2">Belongs to the phosphohexose mutase family.</text>
</comment>
<evidence type="ECO:0000256" key="2">
    <source>
        <dbReference type="ARBA" id="ARBA00010231"/>
    </source>
</evidence>
<comment type="subcellular location">
    <subcellularLocation>
        <location evidence="1">Cytoplasm</location>
        <location evidence="1">Cytosol</location>
    </subcellularLocation>
</comment>
<feature type="domain" description="Alpha-D-phosphohexomutase alpha/beta/alpha" evidence="11">
    <location>
        <begin position="520"/>
        <end position="620"/>
    </location>
</feature>
<protein>
    <recommendedName>
        <fullName evidence="16">Nucleotidyltransferase</fullName>
    </recommendedName>
</protein>
<dbReference type="InterPro" id="IPR016055">
    <property type="entry name" value="A-D-PHexomutase_a/b/a-I/II/III"/>
</dbReference>
<keyword evidence="3" id="KW-0963">Cytoplasm</keyword>
<evidence type="ECO:0000259" key="11">
    <source>
        <dbReference type="Pfam" id="PF02879"/>
    </source>
</evidence>
<dbReference type="FunFam" id="3.90.550.10:FF:000013">
    <property type="entry name" value="mannose-1-phosphate guanyltransferase beta"/>
    <property type="match status" value="1"/>
</dbReference>
<feature type="domain" description="Nucleotidyl transferase" evidence="9">
    <location>
        <begin position="2"/>
        <end position="229"/>
    </location>
</feature>
<evidence type="ECO:0000259" key="9">
    <source>
        <dbReference type="Pfam" id="PF00483"/>
    </source>
</evidence>
<dbReference type="PROSITE" id="PS00101">
    <property type="entry name" value="HEXAPEP_TRANSFERASES"/>
    <property type="match status" value="1"/>
</dbReference>
<dbReference type="InterPro" id="IPR029044">
    <property type="entry name" value="Nucleotide-diphossugar_trans"/>
</dbReference>